<comment type="caution">
    <text evidence="1">The sequence shown here is derived from an EMBL/GenBank/DDBJ whole genome shotgun (WGS) entry which is preliminary data.</text>
</comment>
<reference evidence="1" key="1">
    <citation type="submission" date="2021-01" db="EMBL/GenBank/DDBJ databases">
        <authorList>
            <person name="Sun Q."/>
        </authorList>
    </citation>
    <scope>NUCLEOTIDE SEQUENCE</scope>
    <source>
        <strain evidence="1">YIM B02566</strain>
    </source>
</reference>
<dbReference type="EMBL" id="JAENHL010000004">
    <property type="protein sequence ID" value="MBK1865112.1"/>
    <property type="molecule type" value="Genomic_DNA"/>
</dbReference>
<accession>A0ACC5QXL8</accession>
<gene>
    <name evidence="1" type="ORF">JHL16_02015</name>
</gene>
<keyword evidence="2" id="KW-1185">Reference proteome</keyword>
<sequence>MQGFLRTLAVAGLVSASFMGQSVPGGAADKLTVAHSTWIGYGALYIAKEKGYFDEAGVDVELKIIEASSDAIAAMQGGQIEASASSVDNFALFSGNGAKLSVIMSLDESHGGDGIVAKKEIAELSDLKGRTVAVQKGSVSQFILSQALDKAGLQLADVNAIDMKSGDAGAAFVAGRVDAAVTWQPWLSKAAATDFGRILIDTSTMPGVVVDAIAVHPDYLKDHKKEVQAFVKAYYKGIDFLKADPAAGKEIIARNLKMTPDALEATWKDVRFFDRTDNAAFFGTGGDSAAKQLVKNAGEFYTRIGVLKKAPDADTVVNAGAELADE</sequence>
<organism evidence="1 2">
    <name type="scientific">Taklimakanibacter albus</name>
    <dbReference type="NCBI Taxonomy" id="2800327"/>
    <lineage>
        <taxon>Bacteria</taxon>
        <taxon>Pseudomonadati</taxon>
        <taxon>Pseudomonadota</taxon>
        <taxon>Alphaproteobacteria</taxon>
        <taxon>Hyphomicrobiales</taxon>
        <taxon>Aestuariivirgaceae</taxon>
        <taxon>Taklimakanibacter</taxon>
    </lineage>
</organism>
<proteinExistence type="predicted"/>
<protein>
    <submittedName>
        <fullName evidence="1">ABC transporter substrate-binding protein</fullName>
    </submittedName>
</protein>
<dbReference type="Proteomes" id="UP000616151">
    <property type="component" value="Unassembled WGS sequence"/>
</dbReference>
<name>A0ACC5QXL8_9HYPH</name>
<evidence type="ECO:0000313" key="2">
    <source>
        <dbReference type="Proteomes" id="UP000616151"/>
    </source>
</evidence>
<evidence type="ECO:0000313" key="1">
    <source>
        <dbReference type="EMBL" id="MBK1865112.1"/>
    </source>
</evidence>